<evidence type="ECO:0000313" key="2">
    <source>
        <dbReference type="EMBL" id="GAG44019.1"/>
    </source>
</evidence>
<organism evidence="2">
    <name type="scientific">marine sediment metagenome</name>
    <dbReference type="NCBI Taxonomy" id="412755"/>
    <lineage>
        <taxon>unclassified sequences</taxon>
        <taxon>metagenomes</taxon>
        <taxon>ecological metagenomes</taxon>
    </lineage>
</organism>
<protein>
    <submittedName>
        <fullName evidence="2">Uncharacterized protein</fullName>
    </submittedName>
</protein>
<accession>X0XLH6</accession>
<reference evidence="2" key="1">
    <citation type="journal article" date="2014" name="Front. Microbiol.">
        <title>High frequency of phylogenetically diverse reductive dehalogenase-homologous genes in deep subseafloor sedimentary metagenomes.</title>
        <authorList>
            <person name="Kawai M."/>
            <person name="Futagami T."/>
            <person name="Toyoda A."/>
            <person name="Takaki Y."/>
            <person name="Nishi S."/>
            <person name="Hori S."/>
            <person name="Arai W."/>
            <person name="Tsubouchi T."/>
            <person name="Morono Y."/>
            <person name="Uchiyama I."/>
            <person name="Ito T."/>
            <person name="Fujiyama A."/>
            <person name="Inagaki F."/>
            <person name="Takami H."/>
        </authorList>
    </citation>
    <scope>NUCLEOTIDE SEQUENCE</scope>
    <source>
        <strain evidence="2">Expedition CK06-06</strain>
    </source>
</reference>
<name>X0XLH6_9ZZZZ</name>
<sequence>TRGCGSPVVEVAEKFTRSAFSRIRDIPDPRRPGALRLHPYGEGM</sequence>
<gene>
    <name evidence="2" type="ORF">S01H1_76434</name>
</gene>
<evidence type="ECO:0000256" key="1">
    <source>
        <dbReference type="SAM" id="MobiDB-lite"/>
    </source>
</evidence>
<feature type="non-terminal residue" evidence="2">
    <location>
        <position position="1"/>
    </location>
</feature>
<dbReference type="AlphaFoldDB" id="X0XLH6"/>
<proteinExistence type="predicted"/>
<dbReference type="EMBL" id="BARS01051295">
    <property type="protein sequence ID" value="GAG44019.1"/>
    <property type="molecule type" value="Genomic_DNA"/>
</dbReference>
<feature type="region of interest" description="Disordered" evidence="1">
    <location>
        <begin position="24"/>
        <end position="44"/>
    </location>
</feature>
<comment type="caution">
    <text evidence="2">The sequence shown here is derived from an EMBL/GenBank/DDBJ whole genome shotgun (WGS) entry which is preliminary data.</text>
</comment>